<keyword evidence="8" id="KW-1185">Reference proteome</keyword>
<evidence type="ECO:0000256" key="2">
    <source>
        <dbReference type="ARBA" id="ARBA00022692"/>
    </source>
</evidence>
<gene>
    <name evidence="7" type="ORF">FHS22_006083</name>
</gene>
<comment type="subcellular location">
    <subcellularLocation>
        <location evidence="1">Membrane</location>
        <topology evidence="1">Single-pass membrane protein</topology>
    </subcellularLocation>
</comment>
<keyword evidence="3 6" id="KW-1133">Transmembrane helix</keyword>
<dbReference type="SUPFAM" id="SSF55486">
    <property type="entry name" value="Metalloproteases ('zincins'), catalytic domain"/>
    <property type="match status" value="1"/>
</dbReference>
<dbReference type="PANTHER" id="PTHR30168:SF0">
    <property type="entry name" value="INNER MEMBRANE PROTEIN"/>
    <property type="match status" value="1"/>
</dbReference>
<dbReference type="Proteomes" id="UP000562352">
    <property type="component" value="Unassembled WGS sequence"/>
</dbReference>
<evidence type="ECO:0000256" key="6">
    <source>
        <dbReference type="SAM" id="Phobius"/>
    </source>
</evidence>
<reference evidence="7 8" key="1">
    <citation type="submission" date="2020-08" db="EMBL/GenBank/DDBJ databases">
        <title>Genomic Encyclopedia of Type Strains, Phase III (KMG-III): the genomes of soil and plant-associated and newly described type strains.</title>
        <authorList>
            <person name="Whitman W."/>
        </authorList>
    </citation>
    <scope>NUCLEOTIDE SEQUENCE [LARGE SCALE GENOMIC DNA]</scope>
    <source>
        <strain evidence="7 8">CECT 3303</strain>
    </source>
</reference>
<protein>
    <recommendedName>
        <fullName evidence="9">Neutral zinc metallopeptidase</fullName>
    </recommendedName>
</protein>
<evidence type="ECO:0000256" key="4">
    <source>
        <dbReference type="ARBA" id="ARBA00023136"/>
    </source>
</evidence>
<dbReference type="EMBL" id="JACHJJ010000026">
    <property type="protein sequence ID" value="MBB5966787.1"/>
    <property type="molecule type" value="Genomic_DNA"/>
</dbReference>
<evidence type="ECO:0000256" key="3">
    <source>
        <dbReference type="ARBA" id="ARBA00022989"/>
    </source>
</evidence>
<name>A0A841DD82_PLAVE</name>
<keyword evidence="2 6" id="KW-0812">Transmembrane</keyword>
<evidence type="ECO:0000256" key="1">
    <source>
        <dbReference type="ARBA" id="ARBA00004167"/>
    </source>
</evidence>
<evidence type="ECO:0000313" key="8">
    <source>
        <dbReference type="Proteomes" id="UP000562352"/>
    </source>
</evidence>
<proteinExistence type="predicted"/>
<dbReference type="RefSeq" id="WP_184947199.1">
    <property type="nucleotide sequence ID" value="NZ_BAAAWZ010000001.1"/>
</dbReference>
<dbReference type="AlphaFoldDB" id="A0A841DD82"/>
<feature type="region of interest" description="Disordered" evidence="5">
    <location>
        <begin position="56"/>
        <end position="77"/>
    </location>
</feature>
<evidence type="ECO:0000256" key="5">
    <source>
        <dbReference type="SAM" id="MobiDB-lite"/>
    </source>
</evidence>
<keyword evidence="4 6" id="KW-0472">Membrane</keyword>
<dbReference type="Pfam" id="PF04228">
    <property type="entry name" value="Zn_peptidase"/>
    <property type="match status" value="1"/>
</dbReference>
<feature type="compositionally biased region" description="Polar residues" evidence="5">
    <location>
        <begin position="62"/>
        <end position="76"/>
    </location>
</feature>
<evidence type="ECO:0008006" key="9">
    <source>
        <dbReference type="Google" id="ProtNLM"/>
    </source>
</evidence>
<evidence type="ECO:0000313" key="7">
    <source>
        <dbReference type="EMBL" id="MBB5966787.1"/>
    </source>
</evidence>
<sequence>MDFKDDVQLDTSQVESGGRGRIPGGGLAVGGGAAGIIALIVALIFGINPGNITGGDPAPVGPSSNLGEQCRTGQDADQNEECRVVGVVNSIQEYWPTAMEGYQPAKTVLFSGATNTGCGAADSSVGPFYCPNDQRVYLDLSFFDQLQSRFGAEGGPFAQAYVIGHEYGHHVQNLTGVLGRSQNDRQGPESGAVRVELQADCYAGAWAKNAYETGLFEKPFTQADIEQALSAAAAVGDDNIQERAQGRVDPEGFTHGTSAQRVKWFSTGYQTGDPGRCDTFSGGI</sequence>
<dbReference type="PANTHER" id="PTHR30168">
    <property type="entry name" value="PUTATIVE MEMBRANE PROTEIN YPFJ"/>
    <property type="match status" value="1"/>
</dbReference>
<comment type="caution">
    <text evidence="7">The sequence shown here is derived from an EMBL/GenBank/DDBJ whole genome shotgun (WGS) entry which is preliminary data.</text>
</comment>
<organism evidence="7 8">
    <name type="scientific">Planomonospora venezuelensis</name>
    <dbReference type="NCBI Taxonomy" id="1999"/>
    <lineage>
        <taxon>Bacteria</taxon>
        <taxon>Bacillati</taxon>
        <taxon>Actinomycetota</taxon>
        <taxon>Actinomycetes</taxon>
        <taxon>Streptosporangiales</taxon>
        <taxon>Streptosporangiaceae</taxon>
        <taxon>Planomonospora</taxon>
    </lineage>
</organism>
<dbReference type="InterPro" id="IPR007343">
    <property type="entry name" value="Uncharacterised_pept_Zn_put"/>
</dbReference>
<feature type="transmembrane region" description="Helical" evidence="6">
    <location>
        <begin position="27"/>
        <end position="47"/>
    </location>
</feature>
<feature type="region of interest" description="Disordered" evidence="5">
    <location>
        <begin position="1"/>
        <end position="21"/>
    </location>
</feature>
<dbReference type="GO" id="GO:0016020">
    <property type="term" value="C:membrane"/>
    <property type="evidence" value="ECO:0007669"/>
    <property type="project" value="UniProtKB-SubCell"/>
</dbReference>
<accession>A0A841DD82</accession>